<dbReference type="Pfam" id="PF25597">
    <property type="entry name" value="SH3_retrovirus"/>
    <property type="match status" value="1"/>
</dbReference>
<keyword evidence="6" id="KW-0229">DNA integration</keyword>
<dbReference type="InterPro" id="IPR039537">
    <property type="entry name" value="Retrotran_Ty1/copia-like"/>
</dbReference>
<keyword evidence="7" id="KW-0695">RNA-directed DNA polymerase</keyword>
<proteinExistence type="predicted"/>
<evidence type="ECO:0000256" key="6">
    <source>
        <dbReference type="ARBA" id="ARBA00022908"/>
    </source>
</evidence>
<evidence type="ECO:0000256" key="11">
    <source>
        <dbReference type="SAM" id="MobiDB-lite"/>
    </source>
</evidence>
<evidence type="ECO:0000256" key="10">
    <source>
        <dbReference type="PROSITE-ProRule" id="PRU00047"/>
    </source>
</evidence>
<feature type="non-terminal residue" evidence="13">
    <location>
        <position position="923"/>
    </location>
</feature>
<dbReference type="InterPro" id="IPR025724">
    <property type="entry name" value="GAG-pre-integrase_dom"/>
</dbReference>
<dbReference type="SUPFAM" id="SSF57756">
    <property type="entry name" value="Retrovirus zinc finger-like domains"/>
    <property type="match status" value="1"/>
</dbReference>
<evidence type="ECO:0000313" key="13">
    <source>
        <dbReference type="EMBL" id="GEY25177.1"/>
    </source>
</evidence>
<name>A0A699HIW0_TANCI</name>
<keyword evidence="10" id="KW-0863">Zinc-finger</keyword>
<evidence type="ECO:0000256" key="5">
    <source>
        <dbReference type="ARBA" id="ARBA00022842"/>
    </source>
</evidence>
<dbReference type="SMART" id="SM00343">
    <property type="entry name" value="ZnF_C2HC"/>
    <property type="match status" value="1"/>
</dbReference>
<keyword evidence="8" id="KW-0239">DNA-directed DNA polymerase</keyword>
<dbReference type="PROSITE" id="PS50158">
    <property type="entry name" value="ZF_CCHC"/>
    <property type="match status" value="1"/>
</dbReference>
<evidence type="ECO:0000256" key="7">
    <source>
        <dbReference type="ARBA" id="ARBA00022918"/>
    </source>
</evidence>
<dbReference type="InterPro" id="IPR001878">
    <property type="entry name" value="Znf_CCHC"/>
</dbReference>
<evidence type="ECO:0000256" key="2">
    <source>
        <dbReference type="ARBA" id="ARBA00022723"/>
    </source>
</evidence>
<feature type="compositionally biased region" description="Basic and acidic residues" evidence="11">
    <location>
        <begin position="803"/>
        <end position="820"/>
    </location>
</feature>
<dbReference type="GO" id="GO:0008270">
    <property type="term" value="F:zinc ion binding"/>
    <property type="evidence" value="ECO:0007669"/>
    <property type="project" value="UniProtKB-KW"/>
</dbReference>
<dbReference type="GO" id="GO:0006310">
    <property type="term" value="P:DNA recombination"/>
    <property type="evidence" value="ECO:0007669"/>
    <property type="project" value="UniProtKB-KW"/>
</dbReference>
<dbReference type="GO" id="GO:0003676">
    <property type="term" value="F:nucleic acid binding"/>
    <property type="evidence" value="ECO:0007669"/>
    <property type="project" value="InterPro"/>
</dbReference>
<dbReference type="GO" id="GO:0016787">
    <property type="term" value="F:hydrolase activity"/>
    <property type="evidence" value="ECO:0007669"/>
    <property type="project" value="UniProtKB-KW"/>
</dbReference>
<dbReference type="PANTHER" id="PTHR42648:SF11">
    <property type="entry name" value="TRANSPOSON TY4-P GAG-POL POLYPROTEIN"/>
    <property type="match status" value="1"/>
</dbReference>
<feature type="compositionally biased region" description="Polar residues" evidence="11">
    <location>
        <begin position="825"/>
        <end position="834"/>
    </location>
</feature>
<feature type="compositionally biased region" description="Polar residues" evidence="11">
    <location>
        <begin position="240"/>
        <end position="256"/>
    </location>
</feature>
<keyword evidence="1" id="KW-0540">Nuclease</keyword>
<dbReference type="GO" id="GO:0015074">
    <property type="term" value="P:DNA integration"/>
    <property type="evidence" value="ECO:0007669"/>
    <property type="project" value="UniProtKB-KW"/>
</dbReference>
<keyword evidence="5" id="KW-0460">Magnesium</keyword>
<evidence type="ECO:0000256" key="9">
    <source>
        <dbReference type="ARBA" id="ARBA00023172"/>
    </source>
</evidence>
<evidence type="ECO:0000256" key="8">
    <source>
        <dbReference type="ARBA" id="ARBA00022932"/>
    </source>
</evidence>
<dbReference type="EMBL" id="BKCJ010163430">
    <property type="protein sequence ID" value="GEY25177.1"/>
    <property type="molecule type" value="Genomic_DNA"/>
</dbReference>
<feature type="region of interest" description="Disordered" evidence="11">
    <location>
        <begin position="237"/>
        <end position="278"/>
    </location>
</feature>
<dbReference type="GO" id="GO:0003887">
    <property type="term" value="F:DNA-directed DNA polymerase activity"/>
    <property type="evidence" value="ECO:0007669"/>
    <property type="project" value="UniProtKB-KW"/>
</dbReference>
<comment type="caution">
    <text evidence="13">The sequence shown here is derived from an EMBL/GenBank/DDBJ whole genome shotgun (WGS) entry which is preliminary data.</text>
</comment>
<reference evidence="13" key="1">
    <citation type="journal article" date="2019" name="Sci. Rep.">
        <title>Draft genome of Tanacetum cinerariifolium, the natural source of mosquito coil.</title>
        <authorList>
            <person name="Yamashiro T."/>
            <person name="Shiraishi A."/>
            <person name="Satake H."/>
            <person name="Nakayama K."/>
        </authorList>
    </citation>
    <scope>NUCLEOTIDE SEQUENCE</scope>
</reference>
<keyword evidence="2" id="KW-0479">Metal-binding</keyword>
<dbReference type="GO" id="GO:0004519">
    <property type="term" value="F:endonuclease activity"/>
    <property type="evidence" value="ECO:0007669"/>
    <property type="project" value="UniProtKB-KW"/>
</dbReference>
<dbReference type="Pfam" id="PF00098">
    <property type="entry name" value="zf-CCHC"/>
    <property type="match status" value="1"/>
</dbReference>
<dbReference type="Pfam" id="PF13976">
    <property type="entry name" value="gag_pre-integrs"/>
    <property type="match status" value="1"/>
</dbReference>
<evidence type="ECO:0000256" key="1">
    <source>
        <dbReference type="ARBA" id="ARBA00022722"/>
    </source>
</evidence>
<dbReference type="AlphaFoldDB" id="A0A699HIW0"/>
<accession>A0A699HIW0</accession>
<keyword evidence="3" id="KW-0255">Endonuclease</keyword>
<evidence type="ECO:0000256" key="4">
    <source>
        <dbReference type="ARBA" id="ARBA00022801"/>
    </source>
</evidence>
<keyword evidence="10" id="KW-0862">Zinc</keyword>
<keyword evidence="8" id="KW-0548">Nucleotidyltransferase</keyword>
<feature type="domain" description="CCHC-type" evidence="12">
    <location>
        <begin position="113"/>
        <end position="127"/>
    </location>
</feature>
<dbReference type="Gene3D" id="4.10.60.10">
    <property type="entry name" value="Zinc finger, CCHC-type"/>
    <property type="match status" value="1"/>
</dbReference>
<gene>
    <name evidence="13" type="ORF">Tci_397151</name>
</gene>
<keyword evidence="4" id="KW-0378">Hydrolase</keyword>
<evidence type="ECO:0000259" key="12">
    <source>
        <dbReference type="PROSITE" id="PS50158"/>
    </source>
</evidence>
<sequence length="923" mass="104218">MDLKTLLDHKKVAFSDVPSVSAASTKPPASILPNTDNLTDVVIYSFFVSQSNSPQLDNDDLKQIDAGDLEEMDLKCQMAMLTMRARKFLQRTRRNLGANGSISIWFDMSKVECYNCHKRGHFARECRLHRDTRNKDTQRRIVPVETSTSNALVSQCDGVGSYDWSFQADEEPTNYALVLNYELDVSVPTSPVHDRYKLGEGYHVVPPLYTGTFMPPKPDLVFHDAPTASETVPNVFHVEPSTTKPNKDMSQSNRPSSPIIEDWVSDSEDESTSKPMPIQKEPRFVQPTKHVKTPRTSVKLDEHPTPAENLRQDILKSRGHKHSWNKKAYFVCKSLNHLIKDYDYYEKKMVQKPAWNHAMRVNHHNYTRMTHPHSNKHVVPTTLLTRSRLVPLNVARPIITTVPQTTVETQRSVKHVVNKPHLPIRRPINHITTPKNSNFHQKVTTVKAKQVAFGENPKGGKITGKGKIKTSKLDFDDVYFVKELKFNLFSVSQMCNKKNSVLFANTECLVLSSDFKLSDKNHVLLMPPRGNNMYNVDLKNIVPLGDLTCLFAKATLDESNLWHRRLGHINFKSINKLVKGNLVRGLPSNVFENNHTCVSCKKGKQHRASYKTKPVSSVSQPLQRVLVTKPHNKTPYELLLGRTPSIGFVRPFGCPVTILNTLDPLGKFDGKGNEGFLVGYSVSSKAFRVFNSKTRIVKETLHINFLENQPNIKGSRPKWLFDIDTLNKLMNYQPVAARNQPNSSAGIQGNFDACKVGKETVSTQQYVFLPLWSTGSKDPQNTDADAAFDDKENKSEVYVSPRSNDKSKKHDEKDKREVKGKITTVGPNSPNSTNNFNVAGPFDNAISPNFEIGGKYSFVDPSQYPDDLDMPALEDIVYSDDEEDVGVEADFSNLETRVEDPDYPDKVYKVVKALYGLHQDPRA</sequence>
<feature type="region of interest" description="Disordered" evidence="11">
    <location>
        <begin position="778"/>
        <end position="834"/>
    </location>
</feature>
<organism evidence="13">
    <name type="scientific">Tanacetum cinerariifolium</name>
    <name type="common">Dalmatian daisy</name>
    <name type="synonym">Chrysanthemum cinerariifolium</name>
    <dbReference type="NCBI Taxonomy" id="118510"/>
    <lineage>
        <taxon>Eukaryota</taxon>
        <taxon>Viridiplantae</taxon>
        <taxon>Streptophyta</taxon>
        <taxon>Embryophyta</taxon>
        <taxon>Tracheophyta</taxon>
        <taxon>Spermatophyta</taxon>
        <taxon>Magnoliopsida</taxon>
        <taxon>eudicotyledons</taxon>
        <taxon>Gunneridae</taxon>
        <taxon>Pentapetalae</taxon>
        <taxon>asterids</taxon>
        <taxon>campanulids</taxon>
        <taxon>Asterales</taxon>
        <taxon>Asteraceae</taxon>
        <taxon>Asteroideae</taxon>
        <taxon>Anthemideae</taxon>
        <taxon>Anthemidinae</taxon>
        <taxon>Tanacetum</taxon>
    </lineage>
</organism>
<protein>
    <submittedName>
        <fullName evidence="13">Putative ribonuclease H-like domain-containing protein</fullName>
    </submittedName>
</protein>
<evidence type="ECO:0000256" key="3">
    <source>
        <dbReference type="ARBA" id="ARBA00022759"/>
    </source>
</evidence>
<dbReference type="InterPro" id="IPR057670">
    <property type="entry name" value="SH3_retrovirus"/>
</dbReference>
<dbReference type="GO" id="GO:0003964">
    <property type="term" value="F:RNA-directed DNA polymerase activity"/>
    <property type="evidence" value="ECO:0007669"/>
    <property type="project" value="UniProtKB-KW"/>
</dbReference>
<dbReference type="InterPro" id="IPR036875">
    <property type="entry name" value="Znf_CCHC_sf"/>
</dbReference>
<keyword evidence="8" id="KW-0808">Transferase</keyword>
<dbReference type="PANTHER" id="PTHR42648">
    <property type="entry name" value="TRANSPOSASE, PUTATIVE-RELATED"/>
    <property type="match status" value="1"/>
</dbReference>
<keyword evidence="9" id="KW-0233">DNA recombination</keyword>